<evidence type="ECO:0000313" key="3">
    <source>
        <dbReference type="Proteomes" id="UP000242008"/>
    </source>
</evidence>
<feature type="transmembrane region" description="Helical" evidence="1">
    <location>
        <begin position="109"/>
        <end position="128"/>
    </location>
</feature>
<keyword evidence="1" id="KW-0472">Membrane</keyword>
<sequence>MTEFLKVTDYLKDETKREREKNEIHKMIHNVDDKHEKNHYDLKLTIMTFIESQKPLNEHMQGIRKDLQEVNGVLLEYAKKTDDLTKDFEVVKNAENEDVLSRNKLLSRILIASLGAGGAVPVLIQFFFR</sequence>
<comment type="caution">
    <text evidence="2">The sequence shown here is derived from an EMBL/GenBank/DDBJ whole genome shotgun (WGS) entry which is preliminary data.</text>
</comment>
<evidence type="ECO:0000313" key="2">
    <source>
        <dbReference type="EMBL" id="PTG68544.1"/>
    </source>
</evidence>
<accession>A0ABX5I7Y7</accession>
<proteinExistence type="predicted"/>
<evidence type="ECO:0000256" key="1">
    <source>
        <dbReference type="SAM" id="Phobius"/>
    </source>
</evidence>
<dbReference type="EMBL" id="PZAO01000028">
    <property type="protein sequence ID" value="PTG68544.1"/>
    <property type="molecule type" value="Genomic_DNA"/>
</dbReference>
<name>A0ABX5I7Y7_STACR</name>
<keyword evidence="1" id="KW-1133">Transmembrane helix</keyword>
<keyword evidence="1" id="KW-0812">Transmembrane</keyword>
<organism evidence="2 3">
    <name type="scientific">Staphylococcus chromogenes</name>
    <name type="common">Staphylococcus hyicus subsp. chromogenes</name>
    <dbReference type="NCBI Taxonomy" id="46126"/>
    <lineage>
        <taxon>Bacteria</taxon>
        <taxon>Bacillati</taxon>
        <taxon>Bacillota</taxon>
        <taxon>Bacilli</taxon>
        <taxon>Bacillales</taxon>
        <taxon>Staphylococcaceae</taxon>
        <taxon>Staphylococcus</taxon>
    </lineage>
</organism>
<dbReference type="Proteomes" id="UP000242008">
    <property type="component" value="Unassembled WGS sequence"/>
</dbReference>
<protein>
    <submittedName>
        <fullName evidence="2">Uncharacterized protein</fullName>
    </submittedName>
</protein>
<gene>
    <name evidence="2" type="ORF">BU676_10145</name>
</gene>
<keyword evidence="3" id="KW-1185">Reference proteome</keyword>
<reference evidence="2 3" key="1">
    <citation type="journal article" date="2016" name="Front. Microbiol.">
        <title>Comprehensive Phylogenetic Analysis of Bovine Non-aureus Staphylococci Species Based on Whole-Genome Sequencing.</title>
        <authorList>
            <person name="Naushad S."/>
            <person name="Barkema H.W."/>
            <person name="Luby C."/>
            <person name="Condas L.A."/>
            <person name="Nobrega D.B."/>
            <person name="Carson D.A."/>
            <person name="De Buck J."/>
        </authorList>
    </citation>
    <scope>NUCLEOTIDE SEQUENCE [LARGE SCALE GENOMIC DNA]</scope>
    <source>
        <strain evidence="2 3">SNUC 1363</strain>
    </source>
</reference>
<dbReference type="RefSeq" id="WP_107372774.1">
    <property type="nucleotide sequence ID" value="NZ_PZAO01000028.1"/>
</dbReference>